<comment type="caution">
    <text evidence="1">The sequence shown here is derived from an EMBL/GenBank/DDBJ whole genome shotgun (WGS) entry which is preliminary data.</text>
</comment>
<organism evidence="1 2">
    <name type="scientific">Scortum barcoo</name>
    <name type="common">barcoo grunter</name>
    <dbReference type="NCBI Taxonomy" id="214431"/>
    <lineage>
        <taxon>Eukaryota</taxon>
        <taxon>Metazoa</taxon>
        <taxon>Chordata</taxon>
        <taxon>Craniata</taxon>
        <taxon>Vertebrata</taxon>
        <taxon>Euteleostomi</taxon>
        <taxon>Actinopterygii</taxon>
        <taxon>Neopterygii</taxon>
        <taxon>Teleostei</taxon>
        <taxon>Neoteleostei</taxon>
        <taxon>Acanthomorphata</taxon>
        <taxon>Eupercaria</taxon>
        <taxon>Centrarchiformes</taxon>
        <taxon>Terapontoidei</taxon>
        <taxon>Terapontidae</taxon>
        <taxon>Scortum</taxon>
    </lineage>
</organism>
<keyword evidence="2" id="KW-1185">Reference proteome</keyword>
<evidence type="ECO:0000313" key="2">
    <source>
        <dbReference type="Proteomes" id="UP000831701"/>
    </source>
</evidence>
<sequence length="209" mass="22692">MYRGTGVHISTSTCLPEMGGLIWELPDIIMKAAAATNLLVFCLLGAAGRKFSWLPPGPASGTNSHAFFGVKSVNVKGGRRPILPSTWGQLMARLADRSHQCAFQASAAANNIAMLAYYMRDMALQPDSLPPEQAAGISRASSAILTVCIRRHMLDAVCGVADNGTLQPMAEQLQHFRGAQERASGGSHHRPPGFRQRQRRYFCNRVITD</sequence>
<gene>
    <name evidence="1" type="ORF">L3Q82_019125</name>
</gene>
<proteinExistence type="predicted"/>
<reference evidence="1" key="1">
    <citation type="submission" date="2022-04" db="EMBL/GenBank/DDBJ databases">
        <title>Jade perch genome.</title>
        <authorList>
            <person name="Chao B."/>
        </authorList>
    </citation>
    <scope>NUCLEOTIDE SEQUENCE</scope>
    <source>
        <strain evidence="1">CB-2022</strain>
    </source>
</reference>
<name>A0ACB8VGD3_9TELE</name>
<accession>A0ACB8VGD3</accession>
<dbReference type="Proteomes" id="UP000831701">
    <property type="component" value="Chromosome 22"/>
</dbReference>
<evidence type="ECO:0000313" key="1">
    <source>
        <dbReference type="EMBL" id="KAI3354619.1"/>
    </source>
</evidence>
<protein>
    <submittedName>
        <fullName evidence="1">Uncharacterized protein</fullName>
    </submittedName>
</protein>
<dbReference type="EMBL" id="CM041552">
    <property type="protein sequence ID" value="KAI3354619.1"/>
    <property type="molecule type" value="Genomic_DNA"/>
</dbReference>